<dbReference type="SUPFAM" id="SSF88946">
    <property type="entry name" value="Sigma2 domain of RNA polymerase sigma factors"/>
    <property type="match status" value="1"/>
</dbReference>
<evidence type="ECO:0000256" key="1">
    <source>
        <dbReference type="ARBA" id="ARBA00023015"/>
    </source>
</evidence>
<dbReference type="PANTHER" id="PTHR43133:SF8">
    <property type="entry name" value="RNA POLYMERASE SIGMA FACTOR HI_1459-RELATED"/>
    <property type="match status" value="1"/>
</dbReference>
<dbReference type="Pfam" id="PF04542">
    <property type="entry name" value="Sigma70_r2"/>
    <property type="match status" value="1"/>
</dbReference>
<dbReference type="NCBIfam" id="TIGR02937">
    <property type="entry name" value="sigma70-ECF"/>
    <property type="match status" value="1"/>
</dbReference>
<dbReference type="Proteomes" id="UP000192277">
    <property type="component" value="Unassembled WGS sequence"/>
</dbReference>
<dbReference type="InterPro" id="IPR013325">
    <property type="entry name" value="RNA_pol_sigma_r2"/>
</dbReference>
<organism evidence="6 7">
    <name type="scientific">Niastella koreensis</name>
    <dbReference type="NCBI Taxonomy" id="354356"/>
    <lineage>
        <taxon>Bacteria</taxon>
        <taxon>Pseudomonadati</taxon>
        <taxon>Bacteroidota</taxon>
        <taxon>Chitinophagia</taxon>
        <taxon>Chitinophagales</taxon>
        <taxon>Chitinophagaceae</taxon>
        <taxon>Niastella</taxon>
    </lineage>
</organism>
<evidence type="ECO:0000256" key="2">
    <source>
        <dbReference type="ARBA" id="ARBA00023082"/>
    </source>
</evidence>
<sequence>MENKNTLELAISGDINAFQILFAEFQNQLKSYLYRLLTDRNDVDDLAHDTFIKAFSKISTFNQESSLKTWVFKIATNLAYDHLRKLKRWGADAQDRAADLAISSEEIRQVFWMVHDNSPAGAYEMKEHIDYCFTCISKTLPIENQVALILKNIYNFQVNEIGIILEKTEGVIKHLLNDARNIMTDIFENRCALINKNGVCHQCSHINEIFNPKQDQQEELMKLELVKASKKYNREQLFALRTALVKAIDPLHAAGTDFHEEIMRCLRTAIGEKSSFFDKKTRNAYEDNKTFEE</sequence>
<dbReference type="EMBL" id="LWBO01000010">
    <property type="protein sequence ID" value="OQP49520.1"/>
    <property type="molecule type" value="Genomic_DNA"/>
</dbReference>
<evidence type="ECO:0000313" key="6">
    <source>
        <dbReference type="EMBL" id="OQP49520.1"/>
    </source>
</evidence>
<protein>
    <submittedName>
        <fullName evidence="6">RNA polymerase subunit sigma-24</fullName>
    </submittedName>
</protein>
<evidence type="ECO:0000256" key="4">
    <source>
        <dbReference type="ARBA" id="ARBA00023163"/>
    </source>
</evidence>
<dbReference type="RefSeq" id="WP_014220089.1">
    <property type="nucleotide sequence ID" value="NZ_LWBO01000010.1"/>
</dbReference>
<keyword evidence="3" id="KW-0238">DNA-binding</keyword>
<dbReference type="PANTHER" id="PTHR43133">
    <property type="entry name" value="RNA POLYMERASE ECF-TYPE SIGMA FACTO"/>
    <property type="match status" value="1"/>
</dbReference>
<gene>
    <name evidence="6" type="ORF">A4D02_28415</name>
</gene>
<dbReference type="InterPro" id="IPR014284">
    <property type="entry name" value="RNA_pol_sigma-70_dom"/>
</dbReference>
<keyword evidence="1" id="KW-0805">Transcription regulation</keyword>
<name>A0ABX3NYL8_9BACT</name>
<evidence type="ECO:0000256" key="3">
    <source>
        <dbReference type="ARBA" id="ARBA00023125"/>
    </source>
</evidence>
<dbReference type="InterPro" id="IPR007627">
    <property type="entry name" value="RNA_pol_sigma70_r2"/>
</dbReference>
<reference evidence="6 7" key="1">
    <citation type="submission" date="2016-04" db="EMBL/GenBank/DDBJ databases">
        <authorList>
            <person name="Chen L."/>
            <person name="Zhuang W."/>
            <person name="Wang G."/>
        </authorList>
    </citation>
    <scope>NUCLEOTIDE SEQUENCE [LARGE SCALE GENOMIC DNA]</scope>
    <source>
        <strain evidence="7">GR20</strain>
    </source>
</reference>
<dbReference type="InterPro" id="IPR039425">
    <property type="entry name" value="RNA_pol_sigma-70-like"/>
</dbReference>
<keyword evidence="4" id="KW-0804">Transcription</keyword>
<keyword evidence="7" id="KW-1185">Reference proteome</keyword>
<evidence type="ECO:0000313" key="7">
    <source>
        <dbReference type="Proteomes" id="UP000192277"/>
    </source>
</evidence>
<feature type="domain" description="RNA polymerase sigma-70 region 2" evidence="5">
    <location>
        <begin position="21"/>
        <end position="88"/>
    </location>
</feature>
<accession>A0ABX3NYL8</accession>
<keyword evidence="2" id="KW-0731">Sigma factor</keyword>
<proteinExistence type="predicted"/>
<dbReference type="Gene3D" id="1.10.1740.10">
    <property type="match status" value="1"/>
</dbReference>
<evidence type="ECO:0000259" key="5">
    <source>
        <dbReference type="Pfam" id="PF04542"/>
    </source>
</evidence>
<comment type="caution">
    <text evidence="6">The sequence shown here is derived from an EMBL/GenBank/DDBJ whole genome shotgun (WGS) entry which is preliminary data.</text>
</comment>